<keyword evidence="2" id="KW-0238">DNA-binding</keyword>
<dbReference type="Pfam" id="PF00072">
    <property type="entry name" value="Response_reg"/>
    <property type="match status" value="1"/>
</dbReference>
<dbReference type="SUPFAM" id="SSF52172">
    <property type="entry name" value="CheY-like"/>
    <property type="match status" value="1"/>
</dbReference>
<dbReference type="PANTHER" id="PTHR43280">
    <property type="entry name" value="ARAC-FAMILY TRANSCRIPTIONAL REGULATOR"/>
    <property type="match status" value="1"/>
</dbReference>
<dbReference type="Gene3D" id="1.10.10.60">
    <property type="entry name" value="Homeodomain-like"/>
    <property type="match status" value="2"/>
</dbReference>
<dbReference type="EMBL" id="RBZM01000002">
    <property type="protein sequence ID" value="RKP57339.1"/>
    <property type="molecule type" value="Genomic_DNA"/>
</dbReference>
<dbReference type="RefSeq" id="WP_120974954.1">
    <property type="nucleotide sequence ID" value="NZ_RBZM01000002.1"/>
</dbReference>
<dbReference type="Pfam" id="PF17853">
    <property type="entry name" value="GGDEF_2"/>
    <property type="match status" value="1"/>
</dbReference>
<dbReference type="PRINTS" id="PR00032">
    <property type="entry name" value="HTHARAC"/>
</dbReference>
<feature type="modified residue" description="4-aspartylphosphate" evidence="4">
    <location>
        <position position="54"/>
    </location>
</feature>
<dbReference type="Gene3D" id="3.40.50.2300">
    <property type="match status" value="1"/>
</dbReference>
<evidence type="ECO:0000259" key="6">
    <source>
        <dbReference type="PROSITE" id="PS50110"/>
    </source>
</evidence>
<dbReference type="GO" id="GO:0043565">
    <property type="term" value="F:sequence-specific DNA binding"/>
    <property type="evidence" value="ECO:0007669"/>
    <property type="project" value="InterPro"/>
</dbReference>
<evidence type="ECO:0000256" key="2">
    <source>
        <dbReference type="ARBA" id="ARBA00023125"/>
    </source>
</evidence>
<dbReference type="Pfam" id="PF12833">
    <property type="entry name" value="HTH_18"/>
    <property type="match status" value="1"/>
</dbReference>
<proteinExistence type="predicted"/>
<dbReference type="CDD" id="cd17536">
    <property type="entry name" value="REC_YesN-like"/>
    <property type="match status" value="1"/>
</dbReference>
<evidence type="ECO:0000256" key="1">
    <source>
        <dbReference type="ARBA" id="ARBA00023015"/>
    </source>
</evidence>
<dbReference type="GO" id="GO:0000160">
    <property type="term" value="P:phosphorelay signal transduction system"/>
    <property type="evidence" value="ECO:0007669"/>
    <property type="project" value="InterPro"/>
</dbReference>
<dbReference type="PROSITE" id="PS01124">
    <property type="entry name" value="HTH_ARAC_FAMILY_2"/>
    <property type="match status" value="1"/>
</dbReference>
<dbReference type="Proteomes" id="UP000282076">
    <property type="component" value="Unassembled WGS sequence"/>
</dbReference>
<dbReference type="PANTHER" id="PTHR43280:SF2">
    <property type="entry name" value="HTH-TYPE TRANSCRIPTIONAL REGULATOR EXSA"/>
    <property type="match status" value="1"/>
</dbReference>
<sequence>MKLLIVDDEERTRELLRKHVPWDELGIAEVRTARNGQVALELAVEWVPDIILCDVRMPKMNGIEFAQQYRAIDSACQIIFLSGFSDKQYLKSAIQLKALNYIEKPVNLDEVREVVQLAVQLKFDERRKQSEDQRLQAGFDRSLPFLRQEMVRKLITDPTSNHVRPALENEATFLLPNNGPYTVAAAPLYWDAVQLPEDPTSIQEALLYALNTHPRIAKLRLICGFDSRNWLILVLPGAFGSTYRERREVIEELYVALRKIVGDFINLRLGVGEPVPTLEEIPYSYRTAVNMSIMQYYGDGNKPLFQSEFSGGNKPLETDWDEIRGIRDTLRKGDLEEVKRAVRRLTERARKHRDLDILRLKDNYFQYLLVILEVAVQQGITEQSEDAERRYIWKEVDRIPSLDRLEDYVLSFLQPFAENTGTEDQGSGKIREIVKYIHAHFQDKGFTIQAIANHVNLSETYLCSYFKKQRGETVKEFITLTRTEKAKELLRDKNMKLFEVAVRVGFNDANYFTTFFKRYVGCTPSEYRERMWR</sequence>
<keyword evidence="1" id="KW-0805">Transcription regulation</keyword>
<keyword evidence="4" id="KW-0597">Phosphoprotein</keyword>
<dbReference type="PROSITE" id="PS50110">
    <property type="entry name" value="RESPONSE_REGULATORY"/>
    <property type="match status" value="1"/>
</dbReference>
<dbReference type="AlphaFoldDB" id="A0A494Y3T8"/>
<dbReference type="InterPro" id="IPR041522">
    <property type="entry name" value="CdaR_GGDEF"/>
</dbReference>
<reference evidence="7 8" key="1">
    <citation type="submission" date="2018-10" db="EMBL/GenBank/DDBJ databases">
        <title>Cohnella sp. M2MS4P-1, whole genome shotgun sequence.</title>
        <authorList>
            <person name="Tuo L."/>
        </authorList>
    </citation>
    <scope>NUCLEOTIDE SEQUENCE [LARGE SCALE GENOMIC DNA]</scope>
    <source>
        <strain evidence="7 8">M2MS4P-1</strain>
    </source>
</reference>
<dbReference type="InterPro" id="IPR018060">
    <property type="entry name" value="HTH_AraC"/>
</dbReference>
<keyword evidence="3" id="KW-0804">Transcription</keyword>
<dbReference type="OrthoDB" id="9794370at2"/>
<feature type="domain" description="HTH araC/xylS-type" evidence="5">
    <location>
        <begin position="431"/>
        <end position="530"/>
    </location>
</feature>
<dbReference type="InterPro" id="IPR020449">
    <property type="entry name" value="Tscrpt_reg_AraC-type_HTH"/>
</dbReference>
<keyword evidence="8" id="KW-1185">Reference proteome</keyword>
<protein>
    <submittedName>
        <fullName evidence="7">Response regulator</fullName>
    </submittedName>
</protein>
<dbReference type="SMART" id="SM00448">
    <property type="entry name" value="REC"/>
    <property type="match status" value="1"/>
</dbReference>
<comment type="caution">
    <text evidence="7">The sequence shown here is derived from an EMBL/GenBank/DDBJ whole genome shotgun (WGS) entry which is preliminary data.</text>
</comment>
<dbReference type="InterPro" id="IPR011006">
    <property type="entry name" value="CheY-like_superfamily"/>
</dbReference>
<dbReference type="SMART" id="SM00342">
    <property type="entry name" value="HTH_ARAC"/>
    <property type="match status" value="1"/>
</dbReference>
<evidence type="ECO:0000313" key="7">
    <source>
        <dbReference type="EMBL" id="RKP57339.1"/>
    </source>
</evidence>
<accession>A0A494Y3T8</accession>
<dbReference type="SUPFAM" id="SSF46689">
    <property type="entry name" value="Homeodomain-like"/>
    <property type="match status" value="2"/>
</dbReference>
<organism evidence="7 8">
    <name type="scientific">Cohnella endophytica</name>
    <dbReference type="NCBI Taxonomy" id="2419778"/>
    <lineage>
        <taxon>Bacteria</taxon>
        <taxon>Bacillati</taxon>
        <taxon>Bacillota</taxon>
        <taxon>Bacilli</taxon>
        <taxon>Bacillales</taxon>
        <taxon>Paenibacillaceae</taxon>
        <taxon>Cohnella</taxon>
    </lineage>
</organism>
<evidence type="ECO:0000259" key="5">
    <source>
        <dbReference type="PROSITE" id="PS01124"/>
    </source>
</evidence>
<feature type="domain" description="Response regulatory" evidence="6">
    <location>
        <begin position="2"/>
        <end position="119"/>
    </location>
</feature>
<dbReference type="InterPro" id="IPR001789">
    <property type="entry name" value="Sig_transdc_resp-reg_receiver"/>
</dbReference>
<dbReference type="GO" id="GO:0003700">
    <property type="term" value="F:DNA-binding transcription factor activity"/>
    <property type="evidence" value="ECO:0007669"/>
    <property type="project" value="InterPro"/>
</dbReference>
<dbReference type="InterPro" id="IPR009057">
    <property type="entry name" value="Homeodomain-like_sf"/>
</dbReference>
<evidence type="ECO:0000313" key="8">
    <source>
        <dbReference type="Proteomes" id="UP000282076"/>
    </source>
</evidence>
<gene>
    <name evidence="7" type="ORF">D7Z26_05025</name>
</gene>
<evidence type="ECO:0000256" key="4">
    <source>
        <dbReference type="PROSITE-ProRule" id="PRU00169"/>
    </source>
</evidence>
<name>A0A494Y3T8_9BACL</name>
<evidence type="ECO:0000256" key="3">
    <source>
        <dbReference type="ARBA" id="ARBA00023163"/>
    </source>
</evidence>